<comment type="caution">
    <text evidence="1">The sequence shown here is derived from an EMBL/GenBank/DDBJ whole genome shotgun (WGS) entry which is preliminary data.</text>
</comment>
<reference evidence="1 2" key="1">
    <citation type="submission" date="2017-03" db="EMBL/GenBank/DDBJ databases">
        <title>Genomes of endolithic fungi from Antarctica.</title>
        <authorList>
            <person name="Coleine C."/>
            <person name="Masonjones S."/>
            <person name="Stajich J.E."/>
        </authorList>
    </citation>
    <scope>NUCLEOTIDE SEQUENCE [LARGE SCALE GENOMIC DNA]</scope>
    <source>
        <strain evidence="1 2">CCFEE 6314</strain>
    </source>
</reference>
<accession>A0A438NAB6</accession>
<protein>
    <submittedName>
        <fullName evidence="1">Uncharacterized protein</fullName>
    </submittedName>
</protein>
<proteinExistence type="predicted"/>
<dbReference type="OrthoDB" id="4692089at2759"/>
<dbReference type="SUPFAM" id="SSF56973">
    <property type="entry name" value="Aerolisin/ETX pore-forming domain"/>
    <property type="match status" value="1"/>
</dbReference>
<dbReference type="Gene3D" id="2.60.20.10">
    <property type="entry name" value="Crystallins"/>
    <property type="match status" value="1"/>
</dbReference>
<dbReference type="AlphaFoldDB" id="A0A438NAB6"/>
<dbReference type="EMBL" id="NAJM01000012">
    <property type="protein sequence ID" value="RVX72554.1"/>
    <property type="molecule type" value="Genomic_DNA"/>
</dbReference>
<dbReference type="VEuPathDB" id="FungiDB:PV10_07612"/>
<gene>
    <name evidence="1" type="ORF">B0A52_03744</name>
</gene>
<name>A0A438NAB6_EXOME</name>
<dbReference type="Gene3D" id="2.170.15.10">
    <property type="entry name" value="Proaerolysin, chain A, domain 3"/>
    <property type="match status" value="1"/>
</dbReference>
<organism evidence="1 2">
    <name type="scientific">Exophiala mesophila</name>
    <name type="common">Black yeast-like fungus</name>
    <dbReference type="NCBI Taxonomy" id="212818"/>
    <lineage>
        <taxon>Eukaryota</taxon>
        <taxon>Fungi</taxon>
        <taxon>Dikarya</taxon>
        <taxon>Ascomycota</taxon>
        <taxon>Pezizomycotina</taxon>
        <taxon>Eurotiomycetes</taxon>
        <taxon>Chaetothyriomycetidae</taxon>
        <taxon>Chaetothyriales</taxon>
        <taxon>Herpotrichiellaceae</taxon>
        <taxon>Exophiala</taxon>
    </lineage>
</organism>
<sequence length="553" mass="61132">MPVVNDIVTRLTPLPSAGTFPGNIPSGQCRVYVDASWGSASCTLDTNETTAVDRRYLPSSFVDKATWIAWNLPVGRVVTLTDQYQPLVSGKSVGDLQGLGRSVDLVGTGKTETVNLLNCGVNDLLAAWFWREVDLRIGAIEMYSELNFTGLRHTLFLSEWEANVIHSLAGMWMNDDLTSIKWKTLQDGQTVTFWEHPDGSGTSFNEVKGWGSSKEISDLRNNRFCDVVSAFKWSALFPVREIIDPVTIQNVPFNALSHHSQHNWANSSDSPQTESLSIKLTKGETFTVSTTDTFVTGVKITVKAGTEAKEGPITVSMSFSVELSYEYSHSVTSTTGATNSIEVSETRNITCAPHGKTIGTLVYRLGNIPPTLYKTTAHRWYTQNVTDSTYEAPYWKRDEEISFTAGGGIGSILDATTDFYPYFGTGHDFFDMVPLEGKRIKSSKGEIYLCLDGVARLLTSSAVYQGLFGDDYNSVELLSDTVINAVAKGGAITADHALITSNDGQPEVYLLDQNKKRWIQDPTTFNFYGFNWDRVVQKNVNRFATGDVIKYVE</sequence>
<evidence type="ECO:0000313" key="1">
    <source>
        <dbReference type="EMBL" id="RVX72554.1"/>
    </source>
</evidence>
<dbReference type="Proteomes" id="UP000288859">
    <property type="component" value="Unassembled WGS sequence"/>
</dbReference>
<evidence type="ECO:0000313" key="2">
    <source>
        <dbReference type="Proteomes" id="UP000288859"/>
    </source>
</evidence>